<dbReference type="AlphaFoldDB" id="V8CP76"/>
<evidence type="ECO:0000313" key="2">
    <source>
        <dbReference type="Proteomes" id="UP000018727"/>
    </source>
</evidence>
<dbReference type="EMBL" id="AZJH01000013">
    <property type="protein sequence ID" value="ETD28897.1"/>
    <property type="molecule type" value="Genomic_DNA"/>
</dbReference>
<dbReference type="Proteomes" id="UP000018727">
    <property type="component" value="Unassembled WGS sequence"/>
</dbReference>
<sequence length="32" mass="3705">MEYKEKAIRGIVASYVKAYAVGFCDRHVSEKR</sequence>
<accession>V8CP76</accession>
<protein>
    <submittedName>
        <fullName evidence="1">Uncharacterized protein</fullName>
    </submittedName>
</protein>
<name>V8CP76_9BACT</name>
<gene>
    <name evidence="1" type="ORF">HMPREF1173_01144</name>
</gene>
<keyword evidence="2" id="KW-1185">Reference proteome</keyword>
<organism evidence="1 2">
    <name type="scientific">Prevotella nigrescens CC14M</name>
    <dbReference type="NCBI Taxonomy" id="1073366"/>
    <lineage>
        <taxon>Bacteria</taxon>
        <taxon>Pseudomonadati</taxon>
        <taxon>Bacteroidota</taxon>
        <taxon>Bacteroidia</taxon>
        <taxon>Bacteroidales</taxon>
        <taxon>Prevotellaceae</taxon>
        <taxon>Prevotella</taxon>
    </lineage>
</organism>
<proteinExistence type="predicted"/>
<evidence type="ECO:0000313" key="1">
    <source>
        <dbReference type="EMBL" id="ETD28897.1"/>
    </source>
</evidence>
<reference evidence="1 2" key="1">
    <citation type="submission" date="2013-10" db="EMBL/GenBank/DDBJ databases">
        <title>The Genome Sequence of Prevotella nigrescens CC14M.</title>
        <authorList>
            <consortium name="The Broad Institute Genomics Platform"/>
            <person name="Earl A."/>
            <person name="Allen-Vercoe E."/>
            <person name="Daigneault M."/>
            <person name="Young S.K."/>
            <person name="Zeng Q."/>
            <person name="Gargeya S."/>
            <person name="Fitzgerald M."/>
            <person name="Abouelleil A."/>
            <person name="Alvarado L."/>
            <person name="Chapman S.B."/>
            <person name="Gainer-Dewar J."/>
            <person name="Goldberg J."/>
            <person name="Griggs A."/>
            <person name="Gujja S."/>
            <person name="Hansen M."/>
            <person name="Howarth C."/>
            <person name="Imamovic A."/>
            <person name="Ireland A."/>
            <person name="Larimer J."/>
            <person name="McCowan C."/>
            <person name="Murphy C."/>
            <person name="Pearson M."/>
            <person name="Poon T.W."/>
            <person name="Priest M."/>
            <person name="Roberts A."/>
            <person name="Saif S."/>
            <person name="Shea T."/>
            <person name="Sykes S."/>
            <person name="Wortman J."/>
            <person name="Nusbaum C."/>
            <person name="Birren B."/>
        </authorList>
    </citation>
    <scope>NUCLEOTIDE SEQUENCE [LARGE SCALE GENOMIC DNA]</scope>
    <source>
        <strain evidence="1 2">CC14M</strain>
    </source>
</reference>
<comment type="caution">
    <text evidence="1">The sequence shown here is derived from an EMBL/GenBank/DDBJ whole genome shotgun (WGS) entry which is preliminary data.</text>
</comment>
<dbReference type="HOGENOM" id="CLU_3390792_0_0_10"/>